<evidence type="ECO:0000313" key="2">
    <source>
        <dbReference type="EMBL" id="QCR03876.1"/>
    </source>
</evidence>
<protein>
    <submittedName>
        <fullName evidence="1">Uncharacterized protein</fullName>
    </submittedName>
</protein>
<dbReference type="RefSeq" id="WP_040342993.1">
    <property type="nucleotide sequence ID" value="NZ_CP034036.1"/>
</dbReference>
<proteinExistence type="predicted"/>
<sequence>MALCNIRNSPTQKTLRQLKTQNGRYTLDTVARVSSDSIAKLHGFIVPTVKDGYSQGKYRGRRRQIKT</sequence>
<dbReference type="Proteomes" id="UP000295985">
    <property type="component" value="Unassembled WGS sequence"/>
</dbReference>
<accession>A0A2U1UQC5</accession>
<dbReference type="EMBL" id="QDKK01000019">
    <property type="protein sequence ID" value="PWC23791.1"/>
    <property type="molecule type" value="Genomic_DNA"/>
</dbReference>
<dbReference type="AlphaFoldDB" id="A0A2U1UQC5"/>
<reference evidence="1 3" key="1">
    <citation type="submission" date="2018-04" db="EMBL/GenBank/DDBJ databases">
        <title>Brenneria corticis sp.nov.</title>
        <authorList>
            <person name="Li Y."/>
        </authorList>
    </citation>
    <scope>NUCLEOTIDE SEQUENCE [LARGE SCALE GENOMIC DNA]</scope>
    <source>
        <strain evidence="1 3">LMG 2694</strain>
    </source>
</reference>
<dbReference type="EMBL" id="CP034036">
    <property type="protein sequence ID" value="QCR03876.1"/>
    <property type="molecule type" value="Genomic_DNA"/>
</dbReference>
<keyword evidence="4" id="KW-1185">Reference proteome</keyword>
<gene>
    <name evidence="1" type="ORF">DDT54_13045</name>
    <name evidence="2" type="ORF">EH206_06595</name>
</gene>
<dbReference type="Proteomes" id="UP000303847">
    <property type="component" value="Chromosome"/>
</dbReference>
<reference evidence="2 4" key="2">
    <citation type="submission" date="2018-11" db="EMBL/GenBank/DDBJ databases">
        <title>Genome sequences of Brenneria nigrifluens and Brenneria rubrifaciens.</title>
        <authorList>
            <person name="Poret-Peterson A.T."/>
            <person name="McClean A.E."/>
            <person name="Kluepfel D.A."/>
        </authorList>
    </citation>
    <scope>NUCLEOTIDE SEQUENCE [LARGE SCALE GENOMIC DNA]</scope>
    <source>
        <strain evidence="2 4">ATCC 13028</strain>
    </source>
</reference>
<name>A0A2U1UQC5_9GAMM</name>
<organism evidence="1 3">
    <name type="scientific">Brenneria nigrifluens DSM 30175 = ATCC 13028</name>
    <dbReference type="NCBI Taxonomy" id="1121120"/>
    <lineage>
        <taxon>Bacteria</taxon>
        <taxon>Pseudomonadati</taxon>
        <taxon>Pseudomonadota</taxon>
        <taxon>Gammaproteobacteria</taxon>
        <taxon>Enterobacterales</taxon>
        <taxon>Pectobacteriaceae</taxon>
        <taxon>Brenneria</taxon>
    </lineage>
</organism>
<evidence type="ECO:0000313" key="1">
    <source>
        <dbReference type="EMBL" id="PWC23791.1"/>
    </source>
</evidence>
<evidence type="ECO:0000313" key="4">
    <source>
        <dbReference type="Proteomes" id="UP000303847"/>
    </source>
</evidence>
<evidence type="ECO:0000313" key="3">
    <source>
        <dbReference type="Proteomes" id="UP000295985"/>
    </source>
</evidence>